<name>A0A5C3N4E1_9AGAM</name>
<dbReference type="PANTHER" id="PTHR24305:SF166">
    <property type="entry name" value="CYTOCHROME P450 12A4, MITOCHONDRIAL-RELATED"/>
    <property type="match status" value="1"/>
</dbReference>
<dbReference type="Pfam" id="PF00067">
    <property type="entry name" value="p450"/>
    <property type="match status" value="1"/>
</dbReference>
<keyword evidence="8" id="KW-0503">Monooxygenase</keyword>
<dbReference type="GO" id="GO:0016705">
    <property type="term" value="F:oxidoreductase activity, acting on paired donors, with incorporation or reduction of molecular oxygen"/>
    <property type="evidence" value="ECO:0007669"/>
    <property type="project" value="InterPro"/>
</dbReference>
<dbReference type="GO" id="GO:0004497">
    <property type="term" value="F:monooxygenase activity"/>
    <property type="evidence" value="ECO:0007669"/>
    <property type="project" value="UniProtKB-KW"/>
</dbReference>
<keyword evidence="6" id="KW-0560">Oxidoreductase</keyword>
<accession>A0A5C3N4E1</accession>
<evidence type="ECO:0000256" key="1">
    <source>
        <dbReference type="ARBA" id="ARBA00001971"/>
    </source>
</evidence>
<evidence type="ECO:0000256" key="7">
    <source>
        <dbReference type="ARBA" id="ARBA00023004"/>
    </source>
</evidence>
<evidence type="ECO:0000256" key="3">
    <source>
        <dbReference type="ARBA" id="ARBA00010617"/>
    </source>
</evidence>
<evidence type="ECO:0000313" key="10">
    <source>
        <dbReference type="EMBL" id="TFK48631.1"/>
    </source>
</evidence>
<dbReference type="Proteomes" id="UP000305948">
    <property type="component" value="Unassembled WGS sequence"/>
</dbReference>
<comment type="pathway">
    <text evidence="2">Secondary metabolite biosynthesis.</text>
</comment>
<proteinExistence type="inferred from homology"/>
<evidence type="ECO:0000256" key="5">
    <source>
        <dbReference type="ARBA" id="ARBA00022723"/>
    </source>
</evidence>
<dbReference type="InterPro" id="IPR036396">
    <property type="entry name" value="Cyt_P450_sf"/>
</dbReference>
<keyword evidence="7 9" id="KW-0408">Iron</keyword>
<evidence type="ECO:0000256" key="8">
    <source>
        <dbReference type="ARBA" id="ARBA00023033"/>
    </source>
</evidence>
<dbReference type="STRING" id="5364.A0A5C3N4E1"/>
<dbReference type="InterPro" id="IPR050121">
    <property type="entry name" value="Cytochrome_P450_monoxygenase"/>
</dbReference>
<organism evidence="10 11">
    <name type="scientific">Heliocybe sulcata</name>
    <dbReference type="NCBI Taxonomy" id="5364"/>
    <lineage>
        <taxon>Eukaryota</taxon>
        <taxon>Fungi</taxon>
        <taxon>Dikarya</taxon>
        <taxon>Basidiomycota</taxon>
        <taxon>Agaricomycotina</taxon>
        <taxon>Agaricomycetes</taxon>
        <taxon>Gloeophyllales</taxon>
        <taxon>Gloeophyllaceae</taxon>
        <taxon>Heliocybe</taxon>
    </lineage>
</organism>
<dbReference type="AlphaFoldDB" id="A0A5C3N4E1"/>
<protein>
    <submittedName>
        <fullName evidence="10">Cytochrome P450</fullName>
    </submittedName>
</protein>
<feature type="binding site" description="axial binding residue" evidence="9">
    <location>
        <position position="445"/>
    </location>
    <ligand>
        <name>heme</name>
        <dbReference type="ChEBI" id="CHEBI:30413"/>
    </ligand>
    <ligandPart>
        <name>Fe</name>
        <dbReference type="ChEBI" id="CHEBI:18248"/>
    </ligandPart>
</feature>
<gene>
    <name evidence="10" type="ORF">OE88DRAFT_1713801</name>
</gene>
<dbReference type="OrthoDB" id="1470350at2759"/>
<evidence type="ECO:0000313" key="11">
    <source>
        <dbReference type="Proteomes" id="UP000305948"/>
    </source>
</evidence>
<evidence type="ECO:0000256" key="2">
    <source>
        <dbReference type="ARBA" id="ARBA00005179"/>
    </source>
</evidence>
<keyword evidence="11" id="KW-1185">Reference proteome</keyword>
<dbReference type="SUPFAM" id="SSF48264">
    <property type="entry name" value="Cytochrome P450"/>
    <property type="match status" value="1"/>
</dbReference>
<keyword evidence="5 9" id="KW-0479">Metal-binding</keyword>
<keyword evidence="4 9" id="KW-0349">Heme</keyword>
<dbReference type="EMBL" id="ML213518">
    <property type="protein sequence ID" value="TFK48631.1"/>
    <property type="molecule type" value="Genomic_DNA"/>
</dbReference>
<comment type="cofactor">
    <cofactor evidence="1 9">
        <name>heme</name>
        <dbReference type="ChEBI" id="CHEBI:30413"/>
    </cofactor>
</comment>
<dbReference type="PRINTS" id="PR00465">
    <property type="entry name" value="EP450IV"/>
</dbReference>
<reference evidence="10 11" key="1">
    <citation type="journal article" date="2019" name="Nat. Ecol. Evol.">
        <title>Megaphylogeny resolves global patterns of mushroom evolution.</title>
        <authorList>
            <person name="Varga T."/>
            <person name="Krizsan K."/>
            <person name="Foldi C."/>
            <person name="Dima B."/>
            <person name="Sanchez-Garcia M."/>
            <person name="Sanchez-Ramirez S."/>
            <person name="Szollosi G.J."/>
            <person name="Szarkandi J.G."/>
            <person name="Papp V."/>
            <person name="Albert L."/>
            <person name="Andreopoulos W."/>
            <person name="Angelini C."/>
            <person name="Antonin V."/>
            <person name="Barry K.W."/>
            <person name="Bougher N.L."/>
            <person name="Buchanan P."/>
            <person name="Buyck B."/>
            <person name="Bense V."/>
            <person name="Catcheside P."/>
            <person name="Chovatia M."/>
            <person name="Cooper J."/>
            <person name="Damon W."/>
            <person name="Desjardin D."/>
            <person name="Finy P."/>
            <person name="Geml J."/>
            <person name="Haridas S."/>
            <person name="Hughes K."/>
            <person name="Justo A."/>
            <person name="Karasinski D."/>
            <person name="Kautmanova I."/>
            <person name="Kiss B."/>
            <person name="Kocsube S."/>
            <person name="Kotiranta H."/>
            <person name="LaButti K.M."/>
            <person name="Lechner B.E."/>
            <person name="Liimatainen K."/>
            <person name="Lipzen A."/>
            <person name="Lukacs Z."/>
            <person name="Mihaltcheva S."/>
            <person name="Morgado L.N."/>
            <person name="Niskanen T."/>
            <person name="Noordeloos M.E."/>
            <person name="Ohm R.A."/>
            <person name="Ortiz-Santana B."/>
            <person name="Ovrebo C."/>
            <person name="Racz N."/>
            <person name="Riley R."/>
            <person name="Savchenko A."/>
            <person name="Shiryaev A."/>
            <person name="Soop K."/>
            <person name="Spirin V."/>
            <person name="Szebenyi C."/>
            <person name="Tomsovsky M."/>
            <person name="Tulloss R.E."/>
            <person name="Uehling J."/>
            <person name="Grigoriev I.V."/>
            <person name="Vagvolgyi C."/>
            <person name="Papp T."/>
            <person name="Martin F.M."/>
            <person name="Miettinen O."/>
            <person name="Hibbett D.S."/>
            <person name="Nagy L.G."/>
        </authorList>
    </citation>
    <scope>NUCLEOTIDE SEQUENCE [LARGE SCALE GENOMIC DNA]</scope>
    <source>
        <strain evidence="10 11">OMC1185</strain>
    </source>
</reference>
<dbReference type="GO" id="GO:0005506">
    <property type="term" value="F:iron ion binding"/>
    <property type="evidence" value="ECO:0007669"/>
    <property type="project" value="InterPro"/>
</dbReference>
<evidence type="ECO:0000256" key="6">
    <source>
        <dbReference type="ARBA" id="ARBA00023002"/>
    </source>
</evidence>
<dbReference type="GO" id="GO:0020037">
    <property type="term" value="F:heme binding"/>
    <property type="evidence" value="ECO:0007669"/>
    <property type="project" value="InterPro"/>
</dbReference>
<comment type="similarity">
    <text evidence="3">Belongs to the cytochrome P450 family.</text>
</comment>
<evidence type="ECO:0000256" key="4">
    <source>
        <dbReference type="ARBA" id="ARBA00022617"/>
    </source>
</evidence>
<evidence type="ECO:0000256" key="9">
    <source>
        <dbReference type="PIRSR" id="PIRSR602403-1"/>
    </source>
</evidence>
<dbReference type="InterPro" id="IPR002403">
    <property type="entry name" value="Cyt_P450_E_grp-IV"/>
</dbReference>
<dbReference type="PANTHER" id="PTHR24305">
    <property type="entry name" value="CYTOCHROME P450"/>
    <property type="match status" value="1"/>
</dbReference>
<sequence>MSWSATVSTACLVLFPILSLLAASRFLRLLIRHHLSPLRHLPGPPSPSLLTGNLAELQNTNLLATWERTYGSAFVYRGFLGGCRLMTTDPRAVAHPGGLLTVEGEQHKKQAPEFSSLSIRAITPVFWDKATLVSPHPFRKPPSDVIRSASSYGISGLRAADEHQHQPCRIDALAWLGRATLDVIGLAARIFSTARTFRVMTILQVWFPFLRRYRRNNAAIAQATETMRRIGLQLINERKEAVANHDIAKNRNHEHQPIMGRDLLSVLSGQLPNIAEPPLIPLPPKVRSNTTAIESQTMTTEEILCQISTVGSLRALAIAPSQRTLLSIPPSSPTLHDDVQRLPYLNRVVRESLRLHAPITQTMRVAAKDDLIPLSHRTGFPRTHIAVKKHGILSIPIQAINTSRAIWGADAQTFSDGERARAVPGLYSNTLTFLNGTPLHGNRACIGYKFALPEITIFLYVLLRDIDPALVIEKRTNVVTRPFVKSEPHLGNQMPLYIRKATPSSSAPTAPSHYPTDASV</sequence>
<dbReference type="Gene3D" id="1.10.630.10">
    <property type="entry name" value="Cytochrome P450"/>
    <property type="match status" value="2"/>
</dbReference>
<dbReference type="InterPro" id="IPR001128">
    <property type="entry name" value="Cyt_P450"/>
</dbReference>